<keyword evidence="1" id="KW-0472">Membrane</keyword>
<feature type="transmembrane region" description="Helical" evidence="1">
    <location>
        <begin position="26"/>
        <end position="48"/>
    </location>
</feature>
<evidence type="ECO:0000256" key="1">
    <source>
        <dbReference type="SAM" id="Phobius"/>
    </source>
</evidence>
<sequence length="188" mass="20847">MAEINLLKDSSQSKKSYTLEGPTKSIALSVTIGLLVLEAALYGGLFWYHRNQDNKIVAADRRASEVNLEISKTSTERKEAISYQNRLKTLGTLLDHHLFWTAMMAELERVSLKTAIFTEIFYVPGETQISLGGRVSSYTELGKLILALDESPSFSSISLQSSGQKLAEEGGYGFVLNFSFNPDLLTKK</sequence>
<evidence type="ECO:0008006" key="4">
    <source>
        <dbReference type="Google" id="ProtNLM"/>
    </source>
</evidence>
<dbReference type="InterPro" id="IPR052534">
    <property type="entry name" value="Extracell_DNA_Util/SecSys_Comp"/>
</dbReference>
<protein>
    <recommendedName>
        <fullName evidence="4">PilN domain-containing protein</fullName>
    </recommendedName>
</protein>
<dbReference type="AlphaFoldDB" id="A0A1F5NC70"/>
<dbReference type="PANTHER" id="PTHR40278">
    <property type="entry name" value="DNA UTILIZATION PROTEIN HOFN"/>
    <property type="match status" value="1"/>
</dbReference>
<keyword evidence="1" id="KW-0812">Transmembrane</keyword>
<dbReference type="Proteomes" id="UP000176547">
    <property type="component" value="Unassembled WGS sequence"/>
</dbReference>
<name>A0A1F5NC70_9BACT</name>
<evidence type="ECO:0000313" key="3">
    <source>
        <dbReference type="Proteomes" id="UP000176547"/>
    </source>
</evidence>
<proteinExistence type="predicted"/>
<keyword evidence="1" id="KW-1133">Transmembrane helix</keyword>
<accession>A0A1F5NC70</accession>
<evidence type="ECO:0000313" key="2">
    <source>
        <dbReference type="EMBL" id="OGE75267.1"/>
    </source>
</evidence>
<dbReference type="PANTHER" id="PTHR40278:SF1">
    <property type="entry name" value="DNA UTILIZATION PROTEIN HOFN"/>
    <property type="match status" value="1"/>
</dbReference>
<organism evidence="2 3">
    <name type="scientific">Candidatus Doudnabacteria bacterium RIFCSPHIGHO2_01_52_17</name>
    <dbReference type="NCBI Taxonomy" id="1817820"/>
    <lineage>
        <taxon>Bacteria</taxon>
        <taxon>Candidatus Doudnaibacteriota</taxon>
    </lineage>
</organism>
<gene>
    <name evidence="2" type="ORF">A3K06_03195</name>
</gene>
<comment type="caution">
    <text evidence="2">The sequence shown here is derived from an EMBL/GenBank/DDBJ whole genome shotgun (WGS) entry which is preliminary data.</text>
</comment>
<reference evidence="2 3" key="1">
    <citation type="journal article" date="2016" name="Nat. Commun.">
        <title>Thousands of microbial genomes shed light on interconnected biogeochemical processes in an aquifer system.</title>
        <authorList>
            <person name="Anantharaman K."/>
            <person name="Brown C.T."/>
            <person name="Hug L.A."/>
            <person name="Sharon I."/>
            <person name="Castelle C.J."/>
            <person name="Probst A.J."/>
            <person name="Thomas B.C."/>
            <person name="Singh A."/>
            <person name="Wilkins M.J."/>
            <person name="Karaoz U."/>
            <person name="Brodie E.L."/>
            <person name="Williams K.H."/>
            <person name="Hubbard S.S."/>
            <person name="Banfield J.F."/>
        </authorList>
    </citation>
    <scope>NUCLEOTIDE SEQUENCE [LARGE SCALE GENOMIC DNA]</scope>
</reference>
<dbReference type="EMBL" id="MFEG01000032">
    <property type="protein sequence ID" value="OGE75267.1"/>
    <property type="molecule type" value="Genomic_DNA"/>
</dbReference>